<feature type="transmembrane region" description="Helical" evidence="3">
    <location>
        <begin position="20"/>
        <end position="41"/>
    </location>
</feature>
<dbReference type="Pfam" id="PF00368">
    <property type="entry name" value="HMG-CoA_red"/>
    <property type="match status" value="1"/>
</dbReference>
<sequence>MHHPFWSLWSPKASTFSSPAVPRNLMPSGAATLLLFMMKVIPKACHERKIDMVSVSCSSTGDAIGMNMVSKGVQNILDFLFRDFPHMDVIGISGNYCSDKKPAVVNWIKRRRKSVVCEAVIKEERPKLGLCFLACPCFFILFLFIALWYLLVLASHMLCQIVTVIKLDSLSLNVKPKFFFSFLFCFFAD</sequence>
<dbReference type="GO" id="GO:0005778">
    <property type="term" value="C:peroxisomal membrane"/>
    <property type="evidence" value="ECO:0007669"/>
    <property type="project" value="TreeGrafter"/>
</dbReference>
<dbReference type="PANTHER" id="PTHR10572:SF24">
    <property type="entry name" value="3-HYDROXY-3-METHYLGLUTARYL-COENZYME A REDUCTASE"/>
    <property type="match status" value="1"/>
</dbReference>
<gene>
    <name evidence="4" type="ORF">Cgig2_032938</name>
</gene>
<dbReference type="Proteomes" id="UP001153076">
    <property type="component" value="Unassembled WGS sequence"/>
</dbReference>
<dbReference type="PRINTS" id="PR00071">
    <property type="entry name" value="HMGCOARDTASE"/>
</dbReference>
<evidence type="ECO:0000313" key="4">
    <source>
        <dbReference type="EMBL" id="KAJ8429198.1"/>
    </source>
</evidence>
<dbReference type="SUPFAM" id="SSF55035">
    <property type="entry name" value="NAD-binding domain of HMG-CoA reductase"/>
    <property type="match status" value="1"/>
</dbReference>
<comment type="pathway">
    <text evidence="1">Metabolic intermediate biosynthesis; (R)-mevalonate biosynthesis; (R)-mevalonate from acetyl-CoA: step 3/3.</text>
</comment>
<dbReference type="GO" id="GO:0004420">
    <property type="term" value="F:hydroxymethylglutaryl-CoA reductase (NADPH) activity"/>
    <property type="evidence" value="ECO:0007669"/>
    <property type="project" value="InterPro"/>
</dbReference>
<dbReference type="EMBL" id="JAKOGI010000924">
    <property type="protein sequence ID" value="KAJ8429198.1"/>
    <property type="molecule type" value="Genomic_DNA"/>
</dbReference>
<dbReference type="AlphaFoldDB" id="A0A9Q1JQM2"/>
<dbReference type="PROSITE" id="PS50065">
    <property type="entry name" value="HMG_COA_REDUCTASE_4"/>
    <property type="match status" value="1"/>
</dbReference>
<evidence type="ECO:0000256" key="2">
    <source>
        <dbReference type="ARBA" id="ARBA00023229"/>
    </source>
</evidence>
<organism evidence="4 5">
    <name type="scientific">Carnegiea gigantea</name>
    <dbReference type="NCBI Taxonomy" id="171969"/>
    <lineage>
        <taxon>Eukaryota</taxon>
        <taxon>Viridiplantae</taxon>
        <taxon>Streptophyta</taxon>
        <taxon>Embryophyta</taxon>
        <taxon>Tracheophyta</taxon>
        <taxon>Spermatophyta</taxon>
        <taxon>Magnoliopsida</taxon>
        <taxon>eudicotyledons</taxon>
        <taxon>Gunneridae</taxon>
        <taxon>Pentapetalae</taxon>
        <taxon>Caryophyllales</taxon>
        <taxon>Cactineae</taxon>
        <taxon>Cactaceae</taxon>
        <taxon>Cactoideae</taxon>
        <taxon>Echinocereeae</taxon>
        <taxon>Carnegiea</taxon>
    </lineage>
</organism>
<dbReference type="InterPro" id="IPR002202">
    <property type="entry name" value="HMG_CoA_Rdtase"/>
</dbReference>
<keyword evidence="3" id="KW-1133">Transmembrane helix</keyword>
<keyword evidence="2" id="KW-0414">Isoprene biosynthesis</keyword>
<evidence type="ECO:0000256" key="3">
    <source>
        <dbReference type="SAM" id="Phobius"/>
    </source>
</evidence>
<reference evidence="4" key="1">
    <citation type="submission" date="2022-04" db="EMBL/GenBank/DDBJ databases">
        <title>Carnegiea gigantea Genome sequencing and assembly v2.</title>
        <authorList>
            <person name="Copetti D."/>
            <person name="Sanderson M.J."/>
            <person name="Burquez A."/>
            <person name="Wojciechowski M.F."/>
        </authorList>
    </citation>
    <scope>NUCLEOTIDE SEQUENCE</scope>
    <source>
        <strain evidence="4">SGP5-SGP5p</strain>
        <tissue evidence="4">Aerial part</tissue>
    </source>
</reference>
<evidence type="ECO:0000256" key="1">
    <source>
        <dbReference type="ARBA" id="ARBA00005084"/>
    </source>
</evidence>
<feature type="transmembrane region" description="Helical" evidence="3">
    <location>
        <begin position="130"/>
        <end position="151"/>
    </location>
</feature>
<dbReference type="PANTHER" id="PTHR10572">
    <property type="entry name" value="3-HYDROXY-3-METHYLGLUTARYL-COENZYME A REDUCTASE"/>
    <property type="match status" value="1"/>
</dbReference>
<keyword evidence="3" id="KW-0812">Transmembrane</keyword>
<dbReference type="GO" id="GO:0016126">
    <property type="term" value="P:sterol biosynthetic process"/>
    <property type="evidence" value="ECO:0007669"/>
    <property type="project" value="TreeGrafter"/>
</dbReference>
<evidence type="ECO:0000313" key="5">
    <source>
        <dbReference type="Proteomes" id="UP001153076"/>
    </source>
</evidence>
<dbReference type="Gene3D" id="3.30.70.420">
    <property type="entry name" value="Hydroxymethylglutaryl-CoA reductase, class I/II, NAD/NADP-binding domain"/>
    <property type="match status" value="1"/>
</dbReference>
<proteinExistence type="predicted"/>
<name>A0A9Q1JQM2_9CARY</name>
<dbReference type="GO" id="GO:0015936">
    <property type="term" value="P:coenzyme A metabolic process"/>
    <property type="evidence" value="ECO:0007669"/>
    <property type="project" value="InterPro"/>
</dbReference>
<dbReference type="InterPro" id="IPR009023">
    <property type="entry name" value="HMG_CoA_Rdtase_NAD(P)-bd_sf"/>
</dbReference>
<protein>
    <recommendedName>
        <fullName evidence="6">Hydroxymethylglutaryl-CoA reductase (NADPH)</fullName>
    </recommendedName>
</protein>
<keyword evidence="3" id="KW-0472">Membrane</keyword>
<dbReference type="OrthoDB" id="1698784at2759"/>
<keyword evidence="5" id="KW-1185">Reference proteome</keyword>
<dbReference type="GO" id="GO:0005789">
    <property type="term" value="C:endoplasmic reticulum membrane"/>
    <property type="evidence" value="ECO:0007669"/>
    <property type="project" value="TreeGrafter"/>
</dbReference>
<dbReference type="GO" id="GO:0008299">
    <property type="term" value="P:isoprenoid biosynthetic process"/>
    <property type="evidence" value="ECO:0007669"/>
    <property type="project" value="UniProtKB-KW"/>
</dbReference>
<comment type="caution">
    <text evidence="4">The sequence shown here is derived from an EMBL/GenBank/DDBJ whole genome shotgun (WGS) entry which is preliminary data.</text>
</comment>
<evidence type="ECO:0008006" key="6">
    <source>
        <dbReference type="Google" id="ProtNLM"/>
    </source>
</evidence>
<accession>A0A9Q1JQM2</accession>